<dbReference type="EMBL" id="BMWW01000009">
    <property type="protein sequence ID" value="GGZ05333.1"/>
    <property type="molecule type" value="Genomic_DNA"/>
</dbReference>
<organism evidence="1 2">
    <name type="scientific">Pseudoduganella plicata</name>
    <dbReference type="NCBI Taxonomy" id="321984"/>
    <lineage>
        <taxon>Bacteria</taxon>
        <taxon>Pseudomonadati</taxon>
        <taxon>Pseudomonadota</taxon>
        <taxon>Betaproteobacteria</taxon>
        <taxon>Burkholderiales</taxon>
        <taxon>Oxalobacteraceae</taxon>
        <taxon>Telluria group</taxon>
        <taxon>Pseudoduganella</taxon>
    </lineage>
</organism>
<evidence type="ECO:0000313" key="2">
    <source>
        <dbReference type="Proteomes" id="UP000619512"/>
    </source>
</evidence>
<accession>A0AA87YAS0</accession>
<evidence type="ECO:0000313" key="1">
    <source>
        <dbReference type="EMBL" id="GGZ05333.1"/>
    </source>
</evidence>
<dbReference type="Proteomes" id="UP000619512">
    <property type="component" value="Unassembled WGS sequence"/>
</dbReference>
<comment type="caution">
    <text evidence="1">The sequence shown here is derived from an EMBL/GenBank/DDBJ whole genome shotgun (WGS) entry which is preliminary data.</text>
</comment>
<gene>
    <name evidence="1" type="ORF">GCM10007388_43780</name>
</gene>
<dbReference type="AlphaFoldDB" id="A0AA87YAS0"/>
<sequence length="74" mass="8282">MDYFARTANMSLPAATLVVRANEVVLSGSCVARFSADDYLFSEVFQPLSKQGISDKQLDRFLIRHFKLSLAPRA</sequence>
<protein>
    <submittedName>
        <fullName evidence="1">Uncharacterized protein</fullName>
    </submittedName>
</protein>
<reference evidence="1" key="1">
    <citation type="journal article" date="2014" name="Int. J. Syst. Evol. Microbiol.">
        <title>Complete genome sequence of Corynebacterium casei LMG S-19264T (=DSM 44701T), isolated from a smear-ripened cheese.</title>
        <authorList>
            <consortium name="US DOE Joint Genome Institute (JGI-PGF)"/>
            <person name="Walter F."/>
            <person name="Albersmeier A."/>
            <person name="Kalinowski J."/>
            <person name="Ruckert C."/>
        </authorList>
    </citation>
    <scope>NUCLEOTIDE SEQUENCE</scope>
    <source>
        <strain evidence="1">KCTC 12344</strain>
    </source>
</reference>
<proteinExistence type="predicted"/>
<name>A0AA87YAS0_9BURK</name>
<reference evidence="1" key="2">
    <citation type="submission" date="2022-12" db="EMBL/GenBank/DDBJ databases">
        <authorList>
            <person name="Sun Q."/>
            <person name="Kim S."/>
        </authorList>
    </citation>
    <scope>NUCLEOTIDE SEQUENCE</scope>
    <source>
        <strain evidence="1">KCTC 12344</strain>
    </source>
</reference>